<evidence type="ECO:0000313" key="8">
    <source>
        <dbReference type="Proteomes" id="UP000250266"/>
    </source>
</evidence>
<dbReference type="EMBL" id="KV744837">
    <property type="protein sequence ID" value="OCK84466.1"/>
    <property type="molecule type" value="Genomic_DNA"/>
</dbReference>
<reference evidence="7 8" key="1">
    <citation type="journal article" date="2016" name="Nat. Commun.">
        <title>Ectomycorrhizal ecology is imprinted in the genome of the dominant symbiotic fungus Cenococcum geophilum.</title>
        <authorList>
            <consortium name="DOE Joint Genome Institute"/>
            <person name="Peter M."/>
            <person name="Kohler A."/>
            <person name="Ohm R.A."/>
            <person name="Kuo A."/>
            <person name="Krutzmann J."/>
            <person name="Morin E."/>
            <person name="Arend M."/>
            <person name="Barry K.W."/>
            <person name="Binder M."/>
            <person name="Choi C."/>
            <person name="Clum A."/>
            <person name="Copeland A."/>
            <person name="Grisel N."/>
            <person name="Haridas S."/>
            <person name="Kipfer T."/>
            <person name="LaButti K."/>
            <person name="Lindquist E."/>
            <person name="Lipzen A."/>
            <person name="Maire R."/>
            <person name="Meier B."/>
            <person name="Mihaltcheva S."/>
            <person name="Molinier V."/>
            <person name="Murat C."/>
            <person name="Poggeler S."/>
            <person name="Quandt C.A."/>
            <person name="Sperisen C."/>
            <person name="Tritt A."/>
            <person name="Tisserant E."/>
            <person name="Crous P.W."/>
            <person name="Henrissat B."/>
            <person name="Nehls U."/>
            <person name="Egli S."/>
            <person name="Spatafora J.W."/>
            <person name="Grigoriev I.V."/>
            <person name="Martin F.M."/>
        </authorList>
    </citation>
    <scope>NUCLEOTIDE SEQUENCE [LARGE SCALE GENOMIC DNA]</scope>
    <source>
        <strain evidence="7 8">CBS 459.81</strain>
    </source>
</reference>
<accession>A0A8E2EI76</accession>
<protein>
    <submittedName>
        <fullName evidence="7">FAD binding domain-containing protein</fullName>
    </submittedName>
</protein>
<dbReference type="InterPro" id="IPR002938">
    <property type="entry name" value="FAD-bd"/>
</dbReference>
<comment type="similarity">
    <text evidence="1">Belongs to the paxM FAD-dependent monooxygenase family.</text>
</comment>
<evidence type="ECO:0000256" key="3">
    <source>
        <dbReference type="ARBA" id="ARBA00022827"/>
    </source>
</evidence>
<gene>
    <name evidence="7" type="ORF">K432DRAFT_440076</name>
</gene>
<dbReference type="GO" id="GO:0071949">
    <property type="term" value="F:FAD binding"/>
    <property type="evidence" value="ECO:0007669"/>
    <property type="project" value="InterPro"/>
</dbReference>
<evidence type="ECO:0000259" key="6">
    <source>
        <dbReference type="Pfam" id="PF01494"/>
    </source>
</evidence>
<keyword evidence="2" id="KW-0285">Flavoprotein</keyword>
<evidence type="ECO:0000256" key="2">
    <source>
        <dbReference type="ARBA" id="ARBA00022630"/>
    </source>
</evidence>
<keyword evidence="5" id="KW-0472">Membrane</keyword>
<keyword evidence="8" id="KW-1185">Reference proteome</keyword>
<dbReference type="SUPFAM" id="SSF51905">
    <property type="entry name" value="FAD/NAD(P)-binding domain"/>
    <property type="match status" value="1"/>
</dbReference>
<dbReference type="AlphaFoldDB" id="A0A8E2EI76"/>
<keyword evidence="5" id="KW-0812">Transmembrane</keyword>
<feature type="transmembrane region" description="Helical" evidence="5">
    <location>
        <begin position="477"/>
        <end position="497"/>
    </location>
</feature>
<evidence type="ECO:0000256" key="5">
    <source>
        <dbReference type="SAM" id="Phobius"/>
    </source>
</evidence>
<organism evidence="7 8">
    <name type="scientific">Lepidopterella palustris CBS 459.81</name>
    <dbReference type="NCBI Taxonomy" id="1314670"/>
    <lineage>
        <taxon>Eukaryota</taxon>
        <taxon>Fungi</taxon>
        <taxon>Dikarya</taxon>
        <taxon>Ascomycota</taxon>
        <taxon>Pezizomycotina</taxon>
        <taxon>Dothideomycetes</taxon>
        <taxon>Pleosporomycetidae</taxon>
        <taxon>Mytilinidiales</taxon>
        <taxon>Argynnaceae</taxon>
        <taxon>Lepidopterella</taxon>
    </lineage>
</organism>
<name>A0A8E2EI76_9PEZI</name>
<evidence type="ECO:0000256" key="1">
    <source>
        <dbReference type="ARBA" id="ARBA00007992"/>
    </source>
</evidence>
<dbReference type="InterPro" id="IPR050562">
    <property type="entry name" value="FAD_mOase_fung"/>
</dbReference>
<dbReference type="Proteomes" id="UP000250266">
    <property type="component" value="Unassembled WGS sequence"/>
</dbReference>
<dbReference type="PANTHER" id="PTHR47356:SF2">
    <property type="entry name" value="FAD-BINDING DOMAIN-CONTAINING PROTEIN-RELATED"/>
    <property type="match status" value="1"/>
</dbReference>
<evidence type="ECO:0000313" key="7">
    <source>
        <dbReference type="EMBL" id="OCK84466.1"/>
    </source>
</evidence>
<feature type="domain" description="FAD-binding" evidence="6">
    <location>
        <begin position="20"/>
        <end position="382"/>
    </location>
</feature>
<dbReference type="OrthoDB" id="2431938at2759"/>
<dbReference type="Gene3D" id="3.50.50.60">
    <property type="entry name" value="FAD/NAD(P)-binding domain"/>
    <property type="match status" value="1"/>
</dbReference>
<dbReference type="GO" id="GO:0004497">
    <property type="term" value="F:monooxygenase activity"/>
    <property type="evidence" value="ECO:0007669"/>
    <property type="project" value="InterPro"/>
</dbReference>
<dbReference type="Pfam" id="PF01494">
    <property type="entry name" value="FAD_binding_3"/>
    <property type="match status" value="1"/>
</dbReference>
<sequence length="514" mass="56713">MGSMPLANGSAPMGGKRPFRVIIVGCGVGGLAFSHAFQKAGIDHVVLEKGIIAPPWGASISMWAHGARILQQIDCLEALEAACLPLKNMIARSKDGKAFAEDTFFDMMVERNGYNCTTFERRTFLQIIHDQLPDKSFIKTGKRVTNVIDTDDGVRVEIQDGTVEEGDIVIGCDGVHSAVRELMWKNANATIPNFISAKEKTSLVTTYTALIGVSKTIPGLGIQDMTWVHNDKLSFLFNTQPDQTYFFVHFKLPQQRSWPHVPKFTQEDADKAAASVADHPVSDSLVFGEIWKNRIRGTLISLEEGVYDHWYFGRTALVGDSVHKVTPNYALGANCALEGVVVLSNEINKLHKSLKPGTRPSKSAITALFHRYQEARKPRMKLAFDASYQLTRLQTCDGIWNKITMMYLVPLLGFSTFANSLAELCAGAPKFDFIPIKYTKKATIPWKDEATPPAVFPATEALFEGKMQDVVEKVREIGAPTFGAAFLVLFTLVIFIWNMIMASIAPVASVVTTS</sequence>
<dbReference type="PANTHER" id="PTHR47356">
    <property type="entry name" value="FAD-DEPENDENT MONOOXYGENASE ASQG-RELATED"/>
    <property type="match status" value="1"/>
</dbReference>
<keyword evidence="4" id="KW-0560">Oxidoreductase</keyword>
<dbReference type="InterPro" id="IPR036188">
    <property type="entry name" value="FAD/NAD-bd_sf"/>
</dbReference>
<proteinExistence type="inferred from homology"/>
<keyword evidence="3" id="KW-0274">FAD</keyword>
<keyword evidence="5" id="KW-1133">Transmembrane helix</keyword>
<evidence type="ECO:0000256" key="4">
    <source>
        <dbReference type="ARBA" id="ARBA00023002"/>
    </source>
</evidence>
<dbReference type="PRINTS" id="PR00420">
    <property type="entry name" value="RNGMNOXGNASE"/>
</dbReference>